<protein>
    <submittedName>
        <fullName evidence="2">Uncharacterized protein</fullName>
    </submittedName>
</protein>
<keyword evidence="3" id="KW-1185">Reference proteome</keyword>
<organism evidence="2 3">
    <name type="scientific">Basidiobolus meristosporus CBS 931.73</name>
    <dbReference type="NCBI Taxonomy" id="1314790"/>
    <lineage>
        <taxon>Eukaryota</taxon>
        <taxon>Fungi</taxon>
        <taxon>Fungi incertae sedis</taxon>
        <taxon>Zoopagomycota</taxon>
        <taxon>Entomophthoromycotina</taxon>
        <taxon>Basidiobolomycetes</taxon>
        <taxon>Basidiobolales</taxon>
        <taxon>Basidiobolaceae</taxon>
        <taxon>Basidiobolus</taxon>
    </lineage>
</organism>
<comment type="caution">
    <text evidence="2">The sequence shown here is derived from an EMBL/GenBank/DDBJ whole genome shotgun (WGS) entry which is preliminary data.</text>
</comment>
<evidence type="ECO:0000313" key="3">
    <source>
        <dbReference type="Proteomes" id="UP000193498"/>
    </source>
</evidence>
<reference evidence="2 3" key="1">
    <citation type="submission" date="2016-07" db="EMBL/GenBank/DDBJ databases">
        <title>Pervasive Adenine N6-methylation of Active Genes in Fungi.</title>
        <authorList>
            <consortium name="DOE Joint Genome Institute"/>
            <person name="Mondo S.J."/>
            <person name="Dannebaum R.O."/>
            <person name="Kuo R.C."/>
            <person name="Labutti K."/>
            <person name="Haridas S."/>
            <person name="Kuo A."/>
            <person name="Salamov A."/>
            <person name="Ahrendt S.R."/>
            <person name="Lipzen A."/>
            <person name="Sullivan W."/>
            <person name="Andreopoulos W.B."/>
            <person name="Clum A."/>
            <person name="Lindquist E."/>
            <person name="Daum C."/>
            <person name="Ramamoorthy G.K."/>
            <person name="Gryganskyi A."/>
            <person name="Culley D."/>
            <person name="Magnuson J.K."/>
            <person name="James T.Y."/>
            <person name="O'Malley M.A."/>
            <person name="Stajich J.E."/>
            <person name="Spatafora J.W."/>
            <person name="Visel A."/>
            <person name="Grigoriev I.V."/>
        </authorList>
    </citation>
    <scope>NUCLEOTIDE SEQUENCE [LARGE SCALE GENOMIC DNA]</scope>
    <source>
        <strain evidence="2 3">CBS 931.73</strain>
    </source>
</reference>
<dbReference type="EMBL" id="MCFE01000275">
    <property type="protein sequence ID" value="ORX92453.1"/>
    <property type="molecule type" value="Genomic_DNA"/>
</dbReference>
<dbReference type="AlphaFoldDB" id="A0A1Y1Y378"/>
<name>A0A1Y1Y378_9FUNG</name>
<gene>
    <name evidence="2" type="ORF">K493DRAFT_316582</name>
</gene>
<dbReference type="Proteomes" id="UP000193498">
    <property type="component" value="Unassembled WGS sequence"/>
</dbReference>
<feature type="region of interest" description="Disordered" evidence="1">
    <location>
        <begin position="1"/>
        <end position="40"/>
    </location>
</feature>
<accession>A0A1Y1Y378</accession>
<evidence type="ECO:0000313" key="2">
    <source>
        <dbReference type="EMBL" id="ORX92453.1"/>
    </source>
</evidence>
<proteinExistence type="predicted"/>
<evidence type="ECO:0000256" key="1">
    <source>
        <dbReference type="SAM" id="MobiDB-lite"/>
    </source>
</evidence>
<dbReference type="InParanoid" id="A0A1Y1Y378"/>
<sequence length="64" mass="6733">MADHEGSPPNAPMLSVPARQEKESGATGDIRPKSPGPGAWPVLTRAGTRVGRIKDVLFSLIVLV</sequence>